<proteinExistence type="predicted"/>
<dbReference type="EMBL" id="AFXA01000001">
    <property type="protein sequence ID" value="EGV00608.1"/>
    <property type="molecule type" value="Genomic_DNA"/>
</dbReference>
<accession>F9UJ45</accession>
<organism evidence="1 2">
    <name type="scientific">Mycoplasmopsis columbina SF7</name>
    <dbReference type="NCBI Taxonomy" id="1037410"/>
    <lineage>
        <taxon>Bacteria</taxon>
        <taxon>Bacillati</taxon>
        <taxon>Mycoplasmatota</taxon>
        <taxon>Mycoplasmoidales</taxon>
        <taxon>Metamycoplasmataceae</taxon>
        <taxon>Mycoplasmopsis</taxon>
    </lineage>
</organism>
<protein>
    <submittedName>
        <fullName evidence="1">Uncharacterized protein</fullName>
    </submittedName>
</protein>
<keyword evidence="2" id="KW-1185">Reference proteome</keyword>
<evidence type="ECO:0000313" key="1">
    <source>
        <dbReference type="EMBL" id="EGV00608.1"/>
    </source>
</evidence>
<reference evidence="1 2" key="1">
    <citation type="journal article" date="2013" name="Genome Announc.">
        <title>Genome Sequence of Mycoplasma columbinum Strain SF7.</title>
        <authorList>
            <person name="Guo Z."/>
            <person name="Xu X."/>
            <person name="Zheng Q."/>
            <person name="Li T."/>
            <person name="Kuang S."/>
            <person name="Zhang Z."/>
            <person name="Chen Y."/>
            <person name="Lu X."/>
            <person name="Zhou R."/>
            <person name="Bi D."/>
            <person name="Jin H."/>
        </authorList>
    </citation>
    <scope>NUCLEOTIDE SEQUENCE [LARGE SCALE GENOMIC DNA]</scope>
    <source>
        <strain evidence="1 2">SF7</strain>
    </source>
</reference>
<gene>
    <name evidence="1" type="ORF">MCSF7_00110</name>
</gene>
<dbReference type="NCBIfam" id="NF045935">
    <property type="entry name" value="MSC_0621_epsi"/>
    <property type="match status" value="1"/>
</dbReference>
<dbReference type="AlphaFoldDB" id="F9UJ45"/>
<dbReference type="STRING" id="1037410.MCSF7_00110"/>
<evidence type="ECO:0000313" key="2">
    <source>
        <dbReference type="Proteomes" id="UP000004978"/>
    </source>
</evidence>
<dbReference type="Proteomes" id="UP000004978">
    <property type="component" value="Unassembled WGS sequence"/>
</dbReference>
<comment type="caution">
    <text evidence="1">The sequence shown here is derived from an EMBL/GenBank/DDBJ whole genome shotgun (WGS) entry which is preliminary data.</text>
</comment>
<dbReference type="RefSeq" id="WP_006608311.1">
    <property type="nucleotide sequence ID" value="NZ_AFXA01000001.1"/>
</dbReference>
<sequence length="152" mass="18563">MKKLILFSSNKDVKELDVQKIFVNNRLKDEWIEIENKTIASFKNILLKLELENNEIIYMLIDTLLVKSDDSEVTFYYHEYLETFEQFENKNLLKTINKEYKETKRKMQYIKALQNIKTSYFDETEIELLEKKLYKLKAQLYFSLSYKELKWN</sequence>
<name>F9UJ45_9BACT</name>
<dbReference type="eggNOG" id="ENOG5032GGJ">
    <property type="taxonomic scope" value="Bacteria"/>
</dbReference>